<dbReference type="Pfam" id="PF12660">
    <property type="entry name" value="zf-TFIIIC"/>
    <property type="match status" value="1"/>
</dbReference>
<dbReference type="GO" id="GO:0004402">
    <property type="term" value="F:histone acetyltransferase activity"/>
    <property type="evidence" value="ECO:0007669"/>
    <property type="project" value="InterPro"/>
</dbReference>
<feature type="domain" description="Transcription factor IIIC putative zinc-finger" evidence="2">
    <location>
        <begin position="676"/>
        <end position="780"/>
    </location>
</feature>
<dbReference type="InterPro" id="IPR024764">
    <property type="entry name" value="TFIIIC_Znf"/>
</dbReference>
<dbReference type="GO" id="GO:0006384">
    <property type="term" value="P:transcription initiation at RNA polymerase III promoter"/>
    <property type="evidence" value="ECO:0007669"/>
    <property type="project" value="InterPro"/>
</dbReference>
<dbReference type="Pfam" id="PF12657">
    <property type="entry name" value="TFIIIC_delta"/>
    <property type="match status" value="1"/>
</dbReference>
<evidence type="ECO:0000259" key="2">
    <source>
        <dbReference type="Pfam" id="PF12660"/>
    </source>
</evidence>
<evidence type="ECO:0000313" key="3">
    <source>
        <dbReference type="EMBL" id="OSD04865.1"/>
    </source>
</evidence>
<dbReference type="GO" id="GO:0000127">
    <property type="term" value="C:transcription factor TFIIIC complex"/>
    <property type="evidence" value="ECO:0007669"/>
    <property type="project" value="InterPro"/>
</dbReference>
<evidence type="ECO:0000259" key="1">
    <source>
        <dbReference type="Pfam" id="PF12657"/>
    </source>
</evidence>
<dbReference type="EMBL" id="KZ084095">
    <property type="protein sequence ID" value="OSD04865.1"/>
    <property type="molecule type" value="Genomic_DNA"/>
</dbReference>
<dbReference type="InterPro" id="IPR044230">
    <property type="entry name" value="GTF3C4"/>
</dbReference>
<name>A0A1Y2IUP5_TRAC3</name>
<sequence length="784" mass="84976">MSDLQMLAALRLPSVTISPSAKGLQFSGDGQVILLTKYAVYILVYTSSASYQSCLIDAYLDSGRWYTPSQSAQSLGWLRTVVEFDRALTQQWPSDCQDWGTVCLGALDPSLQAIALSPSNLTNTAGCLFALLNSNLELTIWGASKNFLTGENVTSLLKDAAGTRSTSALVRTLHAQSTCIEWSQQPDWGLTPAPAIDASLLAVGNRAGWVSLLRYDGATERMVIVDSVAIADRWISHIAWSEWTIGQDGVCEAMLGCAAADGSVVALKVQRSLTVRHPTSNLFSEYEFGLKFHEPGEIACEADGKAVTAMRWANPQGRNPVLIFHKTGAVHFWSAQSTWSDSKVLFLRTQKRSLGSSALCPASGICYIQSRDISVISLSDGSFHTVHGVSTHPTLDPSSSETLSSGALSAASRAVFLRAEAEQMTPKHVDRVSGAATFDDSSTFIWTYEATSPTDFSYKHDAKHVSTLVVAQMWNEDLDEQVLQDLAAHVGHANSATGQAPIDRLRPILVHLRDPQRLARLHERIIDILHHAPFRDPIPDIALHARASDAEVELTPGFGNSLATHLFGWNGVLSERLRYAIAVFCQKHASAPEIQLQFASAAQHFASNIRAHMLLTLLRHMSVASGRLDASDVFFARRTVALALTSSGPPELRKKAEELSAQMAKTTGLDTNRDVTENLDELCPACHTPVPLQDADTATPHRTMLDSSCVPARCCATFFILTTPRLRTCIGCSRKALLPAGAGGAPASDSDGLPDSARNSWILRNLLSATRRCPFCGNNFVVLV</sequence>
<dbReference type="Proteomes" id="UP000193067">
    <property type="component" value="Unassembled WGS sequence"/>
</dbReference>
<organism evidence="3 4">
    <name type="scientific">Trametes coccinea (strain BRFM310)</name>
    <name type="common">Pycnoporus coccineus</name>
    <dbReference type="NCBI Taxonomy" id="1353009"/>
    <lineage>
        <taxon>Eukaryota</taxon>
        <taxon>Fungi</taxon>
        <taxon>Dikarya</taxon>
        <taxon>Basidiomycota</taxon>
        <taxon>Agaricomycotina</taxon>
        <taxon>Agaricomycetes</taxon>
        <taxon>Polyporales</taxon>
        <taxon>Polyporaceae</taxon>
        <taxon>Trametes</taxon>
    </lineage>
</organism>
<reference evidence="3 4" key="1">
    <citation type="journal article" date="2015" name="Biotechnol. Biofuels">
        <title>Enhanced degradation of softwood versus hardwood by the white-rot fungus Pycnoporus coccineus.</title>
        <authorList>
            <person name="Couturier M."/>
            <person name="Navarro D."/>
            <person name="Chevret D."/>
            <person name="Henrissat B."/>
            <person name="Piumi F."/>
            <person name="Ruiz-Duenas F.J."/>
            <person name="Martinez A.T."/>
            <person name="Grigoriev I.V."/>
            <person name="Riley R."/>
            <person name="Lipzen A."/>
            <person name="Berrin J.G."/>
            <person name="Master E.R."/>
            <person name="Rosso M.N."/>
        </authorList>
    </citation>
    <scope>NUCLEOTIDE SEQUENCE [LARGE SCALE GENOMIC DNA]</scope>
    <source>
        <strain evidence="3 4">BRFM310</strain>
    </source>
</reference>
<feature type="domain" description="Transcription factor IIIC 90kDa subunit N-terminal" evidence="1">
    <location>
        <begin position="27"/>
        <end position="414"/>
    </location>
</feature>
<dbReference type="PANTHER" id="PTHR15496:SF2">
    <property type="entry name" value="GENERAL TRANSCRIPTION FACTOR 3C POLYPEPTIDE 4"/>
    <property type="match status" value="1"/>
</dbReference>
<dbReference type="InterPro" id="IPR024761">
    <property type="entry name" value="TFIIIC_delta_N"/>
</dbReference>
<keyword evidence="4" id="KW-1185">Reference proteome</keyword>
<dbReference type="STRING" id="1353009.A0A1Y2IUP5"/>
<dbReference type="AlphaFoldDB" id="A0A1Y2IUP5"/>
<gene>
    <name evidence="3" type="ORF">PYCCODRAFT_1443665</name>
</gene>
<evidence type="ECO:0000313" key="4">
    <source>
        <dbReference type="Proteomes" id="UP000193067"/>
    </source>
</evidence>
<dbReference type="OrthoDB" id="421374at2759"/>
<proteinExistence type="predicted"/>
<evidence type="ECO:0008006" key="5">
    <source>
        <dbReference type="Google" id="ProtNLM"/>
    </source>
</evidence>
<dbReference type="PANTHER" id="PTHR15496">
    <property type="entry name" value="GENERAL TRANSCRIPTION FACTOR 3C POLYPEPTIDE 4 FAMILY"/>
    <property type="match status" value="1"/>
</dbReference>
<protein>
    <recommendedName>
        <fullName evidence="5">Transcription factor IIIC putative zinc-finger domain-containing protein</fullName>
    </recommendedName>
</protein>
<accession>A0A1Y2IUP5</accession>